<dbReference type="AlphaFoldDB" id="A0A1L9S0X1"/>
<keyword evidence="6" id="KW-0732">Signal</keyword>
<keyword evidence="8" id="KW-1185">Reference proteome</keyword>
<gene>
    <name evidence="7" type="ORF">ASPWEDRAFT_178631</name>
</gene>
<dbReference type="GeneID" id="63747611"/>
<evidence type="ECO:0008006" key="9">
    <source>
        <dbReference type="Google" id="ProtNLM"/>
    </source>
</evidence>
<dbReference type="Pfam" id="PF02535">
    <property type="entry name" value="Zip"/>
    <property type="match status" value="1"/>
</dbReference>
<evidence type="ECO:0000256" key="4">
    <source>
        <dbReference type="ARBA" id="ARBA00023136"/>
    </source>
</evidence>
<dbReference type="STRING" id="1073089.A0A1L9S0X1"/>
<evidence type="ECO:0000313" key="8">
    <source>
        <dbReference type="Proteomes" id="UP000184383"/>
    </source>
</evidence>
<feature type="transmembrane region" description="Helical" evidence="5">
    <location>
        <begin position="396"/>
        <end position="416"/>
    </location>
</feature>
<keyword evidence="4 5" id="KW-0472">Membrane</keyword>
<feature type="transmembrane region" description="Helical" evidence="5">
    <location>
        <begin position="259"/>
        <end position="279"/>
    </location>
</feature>
<feature type="transmembrane region" description="Helical" evidence="5">
    <location>
        <begin position="228"/>
        <end position="247"/>
    </location>
</feature>
<feature type="chain" id="PRO_5012182955" description="ZIP Zinc transporter" evidence="6">
    <location>
        <begin position="17"/>
        <end position="491"/>
    </location>
</feature>
<organism evidence="7 8">
    <name type="scientific">Aspergillus wentii DTO 134E9</name>
    <dbReference type="NCBI Taxonomy" id="1073089"/>
    <lineage>
        <taxon>Eukaryota</taxon>
        <taxon>Fungi</taxon>
        <taxon>Dikarya</taxon>
        <taxon>Ascomycota</taxon>
        <taxon>Pezizomycotina</taxon>
        <taxon>Eurotiomycetes</taxon>
        <taxon>Eurotiomycetidae</taxon>
        <taxon>Eurotiales</taxon>
        <taxon>Aspergillaceae</taxon>
        <taxon>Aspergillus</taxon>
        <taxon>Aspergillus subgen. Cremei</taxon>
    </lineage>
</organism>
<evidence type="ECO:0000256" key="6">
    <source>
        <dbReference type="SAM" id="SignalP"/>
    </source>
</evidence>
<feature type="transmembrane region" description="Helical" evidence="5">
    <location>
        <begin position="334"/>
        <end position="358"/>
    </location>
</feature>
<dbReference type="GO" id="GO:0005385">
    <property type="term" value="F:zinc ion transmembrane transporter activity"/>
    <property type="evidence" value="ECO:0007669"/>
    <property type="project" value="TreeGrafter"/>
</dbReference>
<comment type="subcellular location">
    <subcellularLocation>
        <location evidence="1">Membrane</location>
        <topology evidence="1">Multi-pass membrane protein</topology>
    </subcellularLocation>
</comment>
<keyword evidence="2 5" id="KW-0812">Transmembrane</keyword>
<sequence length="491" mass="51548">MASILLLLTAIASVHAQTYSGCHNHSSVEYCYGSDGSETPVFTYSQTGTATLPATVAASTTSTGQTTAVTGCHNHGSDVYCIDSDGHEVQVSLTATPTGELPAQYTSCHTHGSEQYCVDPDGNDVQILEEGASASEETESESSGESGGENCHFHAGVEHCVGAGESESSGTSSCNVRDRDYDLPLRIGTLFVILATSSIGVFAPMLLAKLPFQTLNTMVSTAIKQFGTGVIISTAFVHLYTHATLMFTNDCLGELEYEATTSAVVMAGIFISFLIEYIGHRIILARAARASSTETESASQAVPKDSAHHQQTSALTQLSHNHGPSDPTKPDTKFSVLVMEAGIIFHSVIIGVTLVVAGDSFYKTLLVVIVFHQFFEGLALGARIAMLPGKILPTKALMAGAFALVTPVGMAIGMGVLHSFNGNDRDTLIALGTLDALSAGILVWVGVVDMWARDWVIEGGELMDASIGKVMTGGISLVAGMVLMGVLGKWA</sequence>
<feature type="transmembrane region" description="Helical" evidence="5">
    <location>
        <begin position="467"/>
        <end position="487"/>
    </location>
</feature>
<dbReference type="OrthoDB" id="448280at2759"/>
<evidence type="ECO:0000256" key="5">
    <source>
        <dbReference type="SAM" id="Phobius"/>
    </source>
</evidence>
<feature type="transmembrane region" description="Helical" evidence="5">
    <location>
        <begin position="183"/>
        <end position="207"/>
    </location>
</feature>
<proteinExistence type="predicted"/>
<dbReference type="EMBL" id="KV878209">
    <property type="protein sequence ID" value="OJJ40799.1"/>
    <property type="molecule type" value="Genomic_DNA"/>
</dbReference>
<dbReference type="Proteomes" id="UP000184383">
    <property type="component" value="Unassembled WGS sequence"/>
</dbReference>
<evidence type="ECO:0000256" key="3">
    <source>
        <dbReference type="ARBA" id="ARBA00022989"/>
    </source>
</evidence>
<keyword evidence="3 5" id="KW-1133">Transmembrane helix</keyword>
<evidence type="ECO:0000256" key="2">
    <source>
        <dbReference type="ARBA" id="ARBA00022692"/>
    </source>
</evidence>
<feature type="signal peptide" evidence="6">
    <location>
        <begin position="1"/>
        <end position="16"/>
    </location>
</feature>
<dbReference type="InterPro" id="IPR003689">
    <property type="entry name" value="ZIP"/>
</dbReference>
<feature type="transmembrane region" description="Helical" evidence="5">
    <location>
        <begin position="428"/>
        <end position="447"/>
    </location>
</feature>
<evidence type="ECO:0000313" key="7">
    <source>
        <dbReference type="EMBL" id="OJJ40799.1"/>
    </source>
</evidence>
<dbReference type="VEuPathDB" id="FungiDB:ASPWEDRAFT_178631"/>
<protein>
    <recommendedName>
        <fullName evidence="9">ZIP Zinc transporter</fullName>
    </recommendedName>
</protein>
<reference evidence="8" key="1">
    <citation type="journal article" date="2017" name="Genome Biol.">
        <title>Comparative genomics reveals high biological diversity and specific adaptations in the industrially and medically important fungal genus Aspergillus.</title>
        <authorList>
            <person name="de Vries R.P."/>
            <person name="Riley R."/>
            <person name="Wiebenga A."/>
            <person name="Aguilar-Osorio G."/>
            <person name="Amillis S."/>
            <person name="Uchima C.A."/>
            <person name="Anderluh G."/>
            <person name="Asadollahi M."/>
            <person name="Askin M."/>
            <person name="Barry K."/>
            <person name="Battaglia E."/>
            <person name="Bayram O."/>
            <person name="Benocci T."/>
            <person name="Braus-Stromeyer S.A."/>
            <person name="Caldana C."/>
            <person name="Canovas D."/>
            <person name="Cerqueira G.C."/>
            <person name="Chen F."/>
            <person name="Chen W."/>
            <person name="Choi C."/>
            <person name="Clum A."/>
            <person name="Dos Santos R.A."/>
            <person name="Damasio A.R."/>
            <person name="Diallinas G."/>
            <person name="Emri T."/>
            <person name="Fekete E."/>
            <person name="Flipphi M."/>
            <person name="Freyberg S."/>
            <person name="Gallo A."/>
            <person name="Gournas C."/>
            <person name="Habgood R."/>
            <person name="Hainaut M."/>
            <person name="Harispe M.L."/>
            <person name="Henrissat B."/>
            <person name="Hilden K.S."/>
            <person name="Hope R."/>
            <person name="Hossain A."/>
            <person name="Karabika E."/>
            <person name="Karaffa L."/>
            <person name="Karanyi Z."/>
            <person name="Krasevec N."/>
            <person name="Kuo A."/>
            <person name="Kusch H."/>
            <person name="LaButti K."/>
            <person name="Lagendijk E.L."/>
            <person name="Lapidus A."/>
            <person name="Levasseur A."/>
            <person name="Lindquist E."/>
            <person name="Lipzen A."/>
            <person name="Logrieco A.F."/>
            <person name="MacCabe A."/>
            <person name="Maekelae M.R."/>
            <person name="Malavazi I."/>
            <person name="Melin P."/>
            <person name="Meyer V."/>
            <person name="Mielnichuk N."/>
            <person name="Miskei M."/>
            <person name="Molnar A.P."/>
            <person name="Mule G."/>
            <person name="Ngan C.Y."/>
            <person name="Orejas M."/>
            <person name="Orosz E."/>
            <person name="Ouedraogo J.P."/>
            <person name="Overkamp K.M."/>
            <person name="Park H.-S."/>
            <person name="Perrone G."/>
            <person name="Piumi F."/>
            <person name="Punt P.J."/>
            <person name="Ram A.F."/>
            <person name="Ramon A."/>
            <person name="Rauscher S."/>
            <person name="Record E."/>
            <person name="Riano-Pachon D.M."/>
            <person name="Robert V."/>
            <person name="Roehrig J."/>
            <person name="Ruller R."/>
            <person name="Salamov A."/>
            <person name="Salih N.S."/>
            <person name="Samson R.A."/>
            <person name="Sandor E."/>
            <person name="Sanguinetti M."/>
            <person name="Schuetze T."/>
            <person name="Sepcic K."/>
            <person name="Shelest E."/>
            <person name="Sherlock G."/>
            <person name="Sophianopoulou V."/>
            <person name="Squina F.M."/>
            <person name="Sun H."/>
            <person name="Susca A."/>
            <person name="Todd R.B."/>
            <person name="Tsang A."/>
            <person name="Unkles S.E."/>
            <person name="van de Wiele N."/>
            <person name="van Rossen-Uffink D."/>
            <person name="Oliveira J.V."/>
            <person name="Vesth T.C."/>
            <person name="Visser J."/>
            <person name="Yu J.-H."/>
            <person name="Zhou M."/>
            <person name="Andersen M.R."/>
            <person name="Archer D.B."/>
            <person name="Baker S.E."/>
            <person name="Benoit I."/>
            <person name="Brakhage A.A."/>
            <person name="Braus G.H."/>
            <person name="Fischer R."/>
            <person name="Frisvad J.C."/>
            <person name="Goldman G.H."/>
            <person name="Houbraken J."/>
            <person name="Oakley B."/>
            <person name="Pocsi I."/>
            <person name="Scazzocchio C."/>
            <person name="Seiboth B."/>
            <person name="vanKuyk P.A."/>
            <person name="Wortman J."/>
            <person name="Dyer P.S."/>
            <person name="Grigoriev I.V."/>
        </authorList>
    </citation>
    <scope>NUCLEOTIDE SEQUENCE [LARGE SCALE GENOMIC DNA]</scope>
    <source>
        <strain evidence="8">DTO 134E9</strain>
    </source>
</reference>
<dbReference type="GO" id="GO:0005886">
    <property type="term" value="C:plasma membrane"/>
    <property type="evidence" value="ECO:0007669"/>
    <property type="project" value="TreeGrafter"/>
</dbReference>
<name>A0A1L9S0X1_ASPWE</name>
<dbReference type="PANTHER" id="PTHR11040">
    <property type="entry name" value="ZINC/IRON TRANSPORTER"/>
    <property type="match status" value="1"/>
</dbReference>
<accession>A0A1L9S0X1</accession>
<dbReference type="PANTHER" id="PTHR11040:SF44">
    <property type="entry name" value="PROTEIN ZNTC-RELATED"/>
    <property type="match status" value="1"/>
</dbReference>
<evidence type="ECO:0000256" key="1">
    <source>
        <dbReference type="ARBA" id="ARBA00004141"/>
    </source>
</evidence>
<dbReference type="RefSeq" id="XP_040694475.1">
    <property type="nucleotide sequence ID" value="XM_040831763.1"/>
</dbReference>
<feature type="transmembrane region" description="Helical" evidence="5">
    <location>
        <begin position="364"/>
        <end position="384"/>
    </location>
</feature>